<organism evidence="6 7">
    <name type="scientific">Python bivittatus</name>
    <name type="common">Burmese python</name>
    <name type="synonym">Python molurus bivittatus</name>
    <dbReference type="NCBI Taxonomy" id="176946"/>
    <lineage>
        <taxon>Eukaryota</taxon>
        <taxon>Metazoa</taxon>
        <taxon>Chordata</taxon>
        <taxon>Craniata</taxon>
        <taxon>Vertebrata</taxon>
        <taxon>Euteleostomi</taxon>
        <taxon>Lepidosauria</taxon>
        <taxon>Squamata</taxon>
        <taxon>Bifurcata</taxon>
        <taxon>Unidentata</taxon>
        <taxon>Episquamata</taxon>
        <taxon>Toxicofera</taxon>
        <taxon>Serpentes</taxon>
        <taxon>Henophidia</taxon>
        <taxon>Pythonidae</taxon>
        <taxon>Python</taxon>
    </lineage>
</organism>
<name>A0A9F5ITA8_PYTBI</name>
<dbReference type="KEGG" id="pbi:103066120"/>
<dbReference type="Gene3D" id="3.40.50.720">
    <property type="entry name" value="NAD(P)-binding Rossmann-like Domain"/>
    <property type="match status" value="1"/>
</dbReference>
<proteinExistence type="inferred from homology"/>
<keyword evidence="2 3" id="KW-0560">Oxidoreductase</keyword>
<comment type="similarity">
    <text evidence="1 3">Belongs to the 3-beta-HSD family.</text>
</comment>
<dbReference type="OMA" id="FPLEKHM"/>
<dbReference type="GO" id="GO:0006694">
    <property type="term" value="P:steroid biosynthetic process"/>
    <property type="evidence" value="ECO:0007669"/>
    <property type="project" value="InterPro"/>
</dbReference>
<evidence type="ECO:0000259" key="5">
    <source>
        <dbReference type="Pfam" id="PF01073"/>
    </source>
</evidence>
<gene>
    <name evidence="7" type="primary">LOC103066120</name>
</gene>
<feature type="domain" description="3-beta hydroxysteroid dehydrogenase/isomerase" evidence="5">
    <location>
        <begin position="40"/>
        <end position="302"/>
    </location>
</feature>
<protein>
    <submittedName>
        <fullName evidence="7">Short-chain dehydrogenase/reductase family 42E member 2</fullName>
    </submittedName>
</protein>
<dbReference type="Proteomes" id="UP000695026">
    <property type="component" value="Unplaced"/>
</dbReference>
<dbReference type="PANTHER" id="PTHR43245">
    <property type="entry name" value="BIFUNCTIONAL POLYMYXIN RESISTANCE PROTEIN ARNA"/>
    <property type="match status" value="1"/>
</dbReference>
<evidence type="ECO:0000313" key="7">
    <source>
        <dbReference type="RefSeq" id="XP_025020384.1"/>
    </source>
</evidence>
<evidence type="ECO:0000256" key="1">
    <source>
        <dbReference type="ARBA" id="ARBA00009219"/>
    </source>
</evidence>
<dbReference type="SUPFAM" id="SSF51735">
    <property type="entry name" value="NAD(P)-binding Rossmann-fold domains"/>
    <property type="match status" value="1"/>
</dbReference>
<evidence type="ECO:0000256" key="4">
    <source>
        <dbReference type="SAM" id="MobiDB-lite"/>
    </source>
</evidence>
<dbReference type="InterPro" id="IPR036291">
    <property type="entry name" value="NAD(P)-bd_dom_sf"/>
</dbReference>
<keyword evidence="6" id="KW-1185">Reference proteome</keyword>
<evidence type="ECO:0000256" key="2">
    <source>
        <dbReference type="ARBA" id="ARBA00023002"/>
    </source>
</evidence>
<evidence type="ECO:0000313" key="6">
    <source>
        <dbReference type="Proteomes" id="UP000695026"/>
    </source>
</evidence>
<dbReference type="Pfam" id="PF01073">
    <property type="entry name" value="3Beta_HSD"/>
    <property type="match status" value="1"/>
</dbReference>
<dbReference type="OrthoDB" id="2735536at2759"/>
<dbReference type="PANTHER" id="PTHR43245:SF51">
    <property type="entry name" value="SHORT CHAIN DEHYDROGENASE_REDUCTASE FAMILY 42E, MEMBER 2"/>
    <property type="match status" value="1"/>
</dbReference>
<evidence type="ECO:0000256" key="3">
    <source>
        <dbReference type="RuleBase" id="RU004475"/>
    </source>
</evidence>
<reference evidence="7" key="1">
    <citation type="submission" date="2025-08" db="UniProtKB">
        <authorList>
            <consortium name="RefSeq"/>
        </authorList>
    </citation>
    <scope>IDENTIFICATION</scope>
    <source>
        <tissue evidence="7">Liver</tissue>
    </source>
</reference>
<dbReference type="InterPro" id="IPR050177">
    <property type="entry name" value="Lipid_A_modif_metabolic_enz"/>
</dbReference>
<feature type="region of interest" description="Disordered" evidence="4">
    <location>
        <begin position="6"/>
        <end position="26"/>
    </location>
</feature>
<sequence>MFCQHENVVQKRSSGSVIKRGKPSDSRFPRQMGSLGLKVLITGGSGYCGFYLTCALIREGIRVVLLDILKPTWEIPEGAVFLQGDVQDYEKVLKASEGIDTVFHLASIGMDGAQQKEEIESVNVGGTKVIIDVCKSGNISKLIYASTVNVIFGGIPIEDGDETLPYFPPEKQWDNYSRTKTIAEQMVLAASGASLQGGEKLRTCALRFSGIYGPGDQRTIPVFIKVIQRHPVHLISETPDTWMNWIHVDNATQAFLLASKALTAEKNFIASGQAYFVHDGEKVNFFKWIVVLYEKLDHQKPSLYLSPFVLKITAIVMEYLHWLLNPIFNFTPLLTQMQVKSVVVTNTFSIDKARNQLGYSPKPYSPAEVMGHYLQTEPTHKEEGCSFR</sequence>
<accession>A0A9F5ITA8</accession>
<dbReference type="InterPro" id="IPR002225">
    <property type="entry name" value="3Beta_OHSteriod_DH/Estase"/>
</dbReference>
<dbReference type="GO" id="GO:0016616">
    <property type="term" value="F:oxidoreductase activity, acting on the CH-OH group of donors, NAD or NADP as acceptor"/>
    <property type="evidence" value="ECO:0007669"/>
    <property type="project" value="InterPro"/>
</dbReference>
<dbReference type="GeneID" id="103066120"/>
<dbReference type="AlphaFoldDB" id="A0A9F5ITA8"/>
<dbReference type="RefSeq" id="XP_025020384.1">
    <property type="nucleotide sequence ID" value="XM_025164616.1"/>
</dbReference>